<reference evidence="10" key="1">
    <citation type="submission" date="2025-08" db="UniProtKB">
        <authorList>
            <consortium name="RefSeq"/>
        </authorList>
    </citation>
    <scope>IDENTIFICATION</scope>
    <source>
        <tissue evidence="10">Testes</tissue>
    </source>
</reference>
<keyword evidence="6" id="KW-1133">Transmembrane helix</keyword>
<evidence type="ECO:0000259" key="8">
    <source>
        <dbReference type="Pfam" id="PF02872"/>
    </source>
</evidence>
<keyword evidence="6" id="KW-0472">Membrane</keyword>
<evidence type="ECO:0000256" key="1">
    <source>
        <dbReference type="ARBA" id="ARBA00000815"/>
    </source>
</evidence>
<dbReference type="PROSITE" id="PS00785">
    <property type="entry name" value="5_NUCLEOTIDASE_1"/>
    <property type="match status" value="1"/>
</dbReference>
<dbReference type="Gene3D" id="3.60.21.10">
    <property type="match status" value="1"/>
</dbReference>
<evidence type="ECO:0000313" key="10">
    <source>
        <dbReference type="RefSeq" id="XP_002740244.1"/>
    </source>
</evidence>
<dbReference type="Pfam" id="PF00149">
    <property type="entry name" value="Metallophos"/>
    <property type="match status" value="1"/>
</dbReference>
<comment type="similarity">
    <text evidence="2 5">Belongs to the 5'-nucleotidase family.</text>
</comment>
<evidence type="ECO:0000256" key="5">
    <source>
        <dbReference type="RuleBase" id="RU362119"/>
    </source>
</evidence>
<keyword evidence="5" id="KW-0378">Hydrolase</keyword>
<organism evidence="9 10">
    <name type="scientific">Saccoglossus kowalevskii</name>
    <name type="common">Acorn worm</name>
    <dbReference type="NCBI Taxonomy" id="10224"/>
    <lineage>
        <taxon>Eukaryota</taxon>
        <taxon>Metazoa</taxon>
        <taxon>Hemichordata</taxon>
        <taxon>Enteropneusta</taxon>
        <taxon>Harrimaniidae</taxon>
        <taxon>Saccoglossus</taxon>
    </lineage>
</organism>
<dbReference type="InterPro" id="IPR029052">
    <property type="entry name" value="Metallo-depent_PP-like"/>
</dbReference>
<evidence type="ECO:0000256" key="2">
    <source>
        <dbReference type="ARBA" id="ARBA00006654"/>
    </source>
</evidence>
<dbReference type="PANTHER" id="PTHR11575:SF24">
    <property type="entry name" value="5'-NUCLEOTIDASE"/>
    <property type="match status" value="1"/>
</dbReference>
<dbReference type="InterPro" id="IPR006179">
    <property type="entry name" value="5_nucleotidase/apyrase"/>
</dbReference>
<evidence type="ECO:0000259" key="7">
    <source>
        <dbReference type="Pfam" id="PF00149"/>
    </source>
</evidence>
<dbReference type="SUPFAM" id="SSF55816">
    <property type="entry name" value="5'-nucleotidase (syn. UDP-sugar hydrolase), C-terminal domain"/>
    <property type="match status" value="1"/>
</dbReference>
<dbReference type="PRINTS" id="PR01607">
    <property type="entry name" value="APYRASEFAMLY"/>
</dbReference>
<keyword evidence="5" id="KW-0547">Nucleotide-binding</keyword>
<accession>A0ABM0GYJ9</accession>
<dbReference type="Proteomes" id="UP000694865">
    <property type="component" value="Unplaced"/>
</dbReference>
<evidence type="ECO:0000256" key="4">
    <source>
        <dbReference type="ARBA" id="ARBA00022729"/>
    </source>
</evidence>
<dbReference type="Gene3D" id="3.90.780.10">
    <property type="entry name" value="5'-Nucleotidase, C-terminal domain"/>
    <property type="match status" value="1"/>
</dbReference>
<feature type="transmembrane region" description="Helical" evidence="6">
    <location>
        <begin position="12"/>
        <end position="33"/>
    </location>
</feature>
<dbReference type="PANTHER" id="PTHR11575">
    <property type="entry name" value="5'-NUCLEOTIDASE-RELATED"/>
    <property type="match status" value="1"/>
</dbReference>
<dbReference type="InterPro" id="IPR008334">
    <property type="entry name" value="5'-Nucleotdase_C"/>
</dbReference>
<name>A0ABM0GYJ9_SACKO</name>
<dbReference type="Pfam" id="PF02872">
    <property type="entry name" value="5_nucleotid_C"/>
    <property type="match status" value="1"/>
</dbReference>
<feature type="domain" description="5'-Nucleotidase C-terminal" evidence="8">
    <location>
        <begin position="337"/>
        <end position="448"/>
    </location>
</feature>
<sequence>MPQTRILLNRYMMWLPVCLAVVITLLCIIPHALCDYKLTLLHTNDVHARFEETDVDSGSCEEFEKTVGECYAGVPRRMTEVERIRERDENVLLLDAGDQFQGTMWFYFYKGKATSYFMNWLDYDVMAIGNHDFGNGIDGLTPFLDNVTFPVLSANIDDTDEPSIQGKYSKSTVLTRGNEKIAIIGYTTTETPVISSPGKLKFLNEVDAIQQELNRLKNEDPTINKFIALGHSGIVVDIEIANKVVGIDVVIGGHSNTFLYTGFPPSTEVPMNKYPILIHPPHDGKRNVLVVQDYAYGKYLGELKVTFDDDGNVIGWDGNPILLDNNVPEGKPLIICDITLEELIAVLPFGDTADIVVLKGEHLLGALEHSVHRYSAIQSYGEFLQMSGIRVQYNLSRPSGDRVVDVQVHCVECENHVPVYEPLDLNKKYAVITTNYIANGGDGYDVIKYNKIEHKTGRVDLEVITDYIEAVTPLQNGLESRISFVDSHKNPLQ</sequence>
<dbReference type="EC" id="3.1.3.5" evidence="3"/>
<keyword evidence="6" id="KW-0812">Transmembrane</keyword>
<dbReference type="SUPFAM" id="SSF56300">
    <property type="entry name" value="Metallo-dependent phosphatases"/>
    <property type="match status" value="1"/>
</dbReference>
<gene>
    <name evidence="10" type="primary">LOC100371283</name>
</gene>
<evidence type="ECO:0000256" key="6">
    <source>
        <dbReference type="SAM" id="Phobius"/>
    </source>
</evidence>
<dbReference type="InterPro" id="IPR036907">
    <property type="entry name" value="5'-Nucleotdase_C_sf"/>
</dbReference>
<dbReference type="CDD" id="cd07409">
    <property type="entry name" value="MPP_CD73_N"/>
    <property type="match status" value="1"/>
</dbReference>
<dbReference type="GeneID" id="100371283"/>
<keyword evidence="9" id="KW-1185">Reference proteome</keyword>
<evidence type="ECO:0000256" key="3">
    <source>
        <dbReference type="ARBA" id="ARBA00012643"/>
    </source>
</evidence>
<protein>
    <recommendedName>
        <fullName evidence="3">5'-nucleotidase</fullName>
        <ecNumber evidence="3">3.1.3.5</ecNumber>
    </recommendedName>
</protein>
<dbReference type="RefSeq" id="XP_002740244.1">
    <property type="nucleotide sequence ID" value="XM_002740198.1"/>
</dbReference>
<dbReference type="InterPro" id="IPR004843">
    <property type="entry name" value="Calcineurin-like_PHP"/>
</dbReference>
<proteinExistence type="inferred from homology"/>
<feature type="domain" description="Calcineurin-like phosphoesterase" evidence="7">
    <location>
        <begin position="39"/>
        <end position="255"/>
    </location>
</feature>
<keyword evidence="4" id="KW-0732">Signal</keyword>
<comment type="catalytic activity">
    <reaction evidence="1">
        <text>a ribonucleoside 5'-phosphate + H2O = a ribonucleoside + phosphate</text>
        <dbReference type="Rhea" id="RHEA:12484"/>
        <dbReference type="ChEBI" id="CHEBI:15377"/>
        <dbReference type="ChEBI" id="CHEBI:18254"/>
        <dbReference type="ChEBI" id="CHEBI:43474"/>
        <dbReference type="ChEBI" id="CHEBI:58043"/>
        <dbReference type="EC" id="3.1.3.5"/>
    </reaction>
</comment>
<evidence type="ECO:0000313" key="9">
    <source>
        <dbReference type="Proteomes" id="UP000694865"/>
    </source>
</evidence>
<dbReference type="InterPro" id="IPR006146">
    <property type="entry name" value="5'-Nucleotdase_CS"/>
</dbReference>